<dbReference type="SMART" id="SM00066">
    <property type="entry name" value="GAL4"/>
    <property type="match status" value="1"/>
</dbReference>
<feature type="region of interest" description="Disordered" evidence="8">
    <location>
        <begin position="74"/>
        <end position="134"/>
    </location>
</feature>
<evidence type="ECO:0000256" key="1">
    <source>
        <dbReference type="ARBA" id="ARBA00022723"/>
    </source>
</evidence>
<dbReference type="Pfam" id="PF00172">
    <property type="entry name" value="Zn_clus"/>
    <property type="match status" value="1"/>
</dbReference>
<keyword evidence="4" id="KW-0238">DNA-binding</keyword>
<evidence type="ECO:0000256" key="2">
    <source>
        <dbReference type="ARBA" id="ARBA00022833"/>
    </source>
</evidence>
<keyword evidence="2" id="KW-0862">Zinc</keyword>
<dbReference type="AlphaFoldDB" id="A0AAW0CYN3"/>
<gene>
    <name evidence="10" type="ORF">VNI00_008395</name>
</gene>
<sequence>MADSEQSTTLSTTTSPPMTIHFYPLNQSAYPVRQKRRQVKVACTSCQRACKKCDDARPCLRCVKYGISDECVDSQRKERRKGVKRGPYRKRSDAKARAGSSSGNTTTATESSQETSQPIDPYSVQDSSNVASPSSAPFVTTPLTYHGGIFSPFIQHPPSSSVQKLGDYSGYPMPHFYCTPPQPVYPQQDGTSSSYQQQQQPLYPTPYMAPYPHPYHASPYLIQPRPETQYSVPYHNTYPYYRVSPGS</sequence>
<dbReference type="EMBL" id="JAYKXP010000028">
    <property type="protein sequence ID" value="KAK7043783.1"/>
    <property type="molecule type" value="Genomic_DNA"/>
</dbReference>
<accession>A0AAW0CYN3</accession>
<dbReference type="PROSITE" id="PS50048">
    <property type="entry name" value="ZN2_CY6_FUNGAL_2"/>
    <property type="match status" value="1"/>
</dbReference>
<reference evidence="10 11" key="1">
    <citation type="submission" date="2024-01" db="EMBL/GenBank/DDBJ databases">
        <title>A draft genome for a cacao thread blight-causing isolate of Paramarasmius palmivorus.</title>
        <authorList>
            <person name="Baruah I.K."/>
            <person name="Bukari Y."/>
            <person name="Amoako-Attah I."/>
            <person name="Meinhardt L.W."/>
            <person name="Bailey B.A."/>
            <person name="Cohen S.P."/>
        </authorList>
    </citation>
    <scope>NUCLEOTIDE SEQUENCE [LARGE SCALE GENOMIC DNA]</scope>
    <source>
        <strain evidence="10 11">GH-12</strain>
    </source>
</reference>
<dbReference type="GO" id="GO:0003677">
    <property type="term" value="F:DNA binding"/>
    <property type="evidence" value="ECO:0007669"/>
    <property type="project" value="UniProtKB-KW"/>
</dbReference>
<feature type="compositionally biased region" description="Basic residues" evidence="8">
    <location>
        <begin position="77"/>
        <end position="89"/>
    </location>
</feature>
<keyword evidence="1" id="KW-0479">Metal-binding</keyword>
<evidence type="ECO:0000256" key="8">
    <source>
        <dbReference type="SAM" id="MobiDB-lite"/>
    </source>
</evidence>
<keyword evidence="11" id="KW-1185">Reference proteome</keyword>
<evidence type="ECO:0000259" key="9">
    <source>
        <dbReference type="PROSITE" id="PS50048"/>
    </source>
</evidence>
<dbReference type="PANTHER" id="PTHR47659">
    <property type="entry name" value="ZN(II)2CYS6 TRANSCRIPTION FACTOR (EUROFUNG)-RELATED"/>
    <property type="match status" value="1"/>
</dbReference>
<dbReference type="GO" id="GO:0008270">
    <property type="term" value="F:zinc ion binding"/>
    <property type="evidence" value="ECO:0007669"/>
    <property type="project" value="InterPro"/>
</dbReference>
<dbReference type="PANTHER" id="PTHR47659:SF7">
    <property type="entry name" value="FUNGAL TRANSCRIPTIONAL REGULATORY PROTEIN, N-TERMINAL DOMAIN-CONTAINING PROTEIN"/>
    <property type="match status" value="1"/>
</dbReference>
<evidence type="ECO:0000313" key="10">
    <source>
        <dbReference type="EMBL" id="KAK7043783.1"/>
    </source>
</evidence>
<dbReference type="InterPro" id="IPR036864">
    <property type="entry name" value="Zn2-C6_fun-type_DNA-bd_sf"/>
</dbReference>
<name>A0AAW0CYN3_9AGAR</name>
<dbReference type="Proteomes" id="UP001383192">
    <property type="component" value="Unassembled WGS sequence"/>
</dbReference>
<evidence type="ECO:0000256" key="4">
    <source>
        <dbReference type="ARBA" id="ARBA00023125"/>
    </source>
</evidence>
<feature type="compositionally biased region" description="Polar residues" evidence="8">
    <location>
        <begin position="124"/>
        <end position="134"/>
    </location>
</feature>
<evidence type="ECO:0000256" key="3">
    <source>
        <dbReference type="ARBA" id="ARBA00023015"/>
    </source>
</evidence>
<dbReference type="SUPFAM" id="SSF57701">
    <property type="entry name" value="Zn2/Cys6 DNA-binding domain"/>
    <property type="match status" value="1"/>
</dbReference>
<dbReference type="InterPro" id="IPR001138">
    <property type="entry name" value="Zn2Cys6_DnaBD"/>
</dbReference>
<evidence type="ECO:0000256" key="6">
    <source>
        <dbReference type="ARBA" id="ARBA00023242"/>
    </source>
</evidence>
<keyword evidence="5" id="KW-0804">Transcription</keyword>
<proteinExistence type="predicted"/>
<keyword evidence="6" id="KW-0539">Nucleus</keyword>
<dbReference type="GO" id="GO:0000981">
    <property type="term" value="F:DNA-binding transcription factor activity, RNA polymerase II-specific"/>
    <property type="evidence" value="ECO:0007669"/>
    <property type="project" value="InterPro"/>
</dbReference>
<comment type="caution">
    <text evidence="10">The sequence shown here is derived from an EMBL/GenBank/DDBJ whole genome shotgun (WGS) entry which is preliminary data.</text>
</comment>
<organism evidence="10 11">
    <name type="scientific">Paramarasmius palmivorus</name>
    <dbReference type="NCBI Taxonomy" id="297713"/>
    <lineage>
        <taxon>Eukaryota</taxon>
        <taxon>Fungi</taxon>
        <taxon>Dikarya</taxon>
        <taxon>Basidiomycota</taxon>
        <taxon>Agaricomycotina</taxon>
        <taxon>Agaricomycetes</taxon>
        <taxon>Agaricomycetidae</taxon>
        <taxon>Agaricales</taxon>
        <taxon>Marasmiineae</taxon>
        <taxon>Marasmiaceae</taxon>
        <taxon>Paramarasmius</taxon>
    </lineage>
</organism>
<feature type="domain" description="Zn(2)-C6 fungal-type" evidence="9">
    <location>
        <begin position="42"/>
        <end position="73"/>
    </location>
</feature>
<dbReference type="CDD" id="cd00067">
    <property type="entry name" value="GAL4"/>
    <property type="match status" value="1"/>
</dbReference>
<dbReference type="InterPro" id="IPR050335">
    <property type="entry name" value="ERT1_acuK_gluconeogen_tf"/>
</dbReference>
<protein>
    <recommendedName>
        <fullName evidence="7">Transcription activator of gluconeogenesis ERT1</fullName>
    </recommendedName>
</protein>
<evidence type="ECO:0000313" key="11">
    <source>
        <dbReference type="Proteomes" id="UP001383192"/>
    </source>
</evidence>
<evidence type="ECO:0000256" key="5">
    <source>
        <dbReference type="ARBA" id="ARBA00023163"/>
    </source>
</evidence>
<dbReference type="Gene3D" id="4.10.240.10">
    <property type="entry name" value="Zn(2)-C6 fungal-type DNA-binding domain"/>
    <property type="match status" value="1"/>
</dbReference>
<keyword evidence="3" id="KW-0805">Transcription regulation</keyword>
<evidence type="ECO:0000256" key="7">
    <source>
        <dbReference type="ARBA" id="ARBA00040903"/>
    </source>
</evidence>
<feature type="compositionally biased region" description="Low complexity" evidence="8">
    <location>
        <begin position="98"/>
        <end position="117"/>
    </location>
</feature>